<reference evidence="3 4" key="1">
    <citation type="journal article" date="2015" name="Genome Biol. Evol.">
        <title>Phylogenomic analyses indicate that early fungi evolved digesting cell walls of algal ancestors of land plants.</title>
        <authorList>
            <person name="Chang Y."/>
            <person name="Wang S."/>
            <person name="Sekimoto S."/>
            <person name="Aerts A.L."/>
            <person name="Choi C."/>
            <person name="Clum A."/>
            <person name="LaButti K.M."/>
            <person name="Lindquist E.A."/>
            <person name="Yee Ngan C."/>
            <person name="Ohm R.A."/>
            <person name="Salamov A.A."/>
            <person name="Grigoriev I.V."/>
            <person name="Spatafora J.W."/>
            <person name="Berbee M.L."/>
        </authorList>
    </citation>
    <scope>NUCLEOTIDE SEQUENCE [LARGE SCALE GENOMIC DNA]</scope>
    <source>
        <strain evidence="3 4">JEL478</strain>
    </source>
</reference>
<dbReference type="InterPro" id="IPR035963">
    <property type="entry name" value="FERM_2"/>
</dbReference>
<dbReference type="PROSITE" id="PS51016">
    <property type="entry name" value="MYTH4"/>
    <property type="match status" value="1"/>
</dbReference>
<dbReference type="SUPFAM" id="SSF47031">
    <property type="entry name" value="Second domain of FERM"/>
    <property type="match status" value="1"/>
</dbReference>
<dbReference type="SUPFAM" id="SSF54236">
    <property type="entry name" value="Ubiquitin-like"/>
    <property type="match status" value="1"/>
</dbReference>
<dbReference type="PANTHER" id="PTHR46049">
    <property type="entry name" value="AGAP003327-PA"/>
    <property type="match status" value="1"/>
</dbReference>
<protein>
    <recommendedName>
        <fullName evidence="5">FERM domain-containing protein</fullName>
    </recommendedName>
</protein>
<dbReference type="SMART" id="SM00295">
    <property type="entry name" value="B41"/>
    <property type="match status" value="1"/>
</dbReference>
<dbReference type="InterPro" id="IPR019748">
    <property type="entry name" value="FERM_central"/>
</dbReference>
<dbReference type="InterPro" id="IPR014352">
    <property type="entry name" value="FERM/acyl-CoA-bd_prot_sf"/>
</dbReference>
<feature type="domain" description="MyTH4" evidence="2">
    <location>
        <begin position="1"/>
        <end position="98"/>
    </location>
</feature>
<dbReference type="Gene3D" id="2.30.29.30">
    <property type="entry name" value="Pleckstrin-homology domain (PH domain)/Phosphotyrosine-binding domain (PTB)"/>
    <property type="match status" value="1"/>
</dbReference>
<dbReference type="STRING" id="1344416.A0A139AVS7"/>
<dbReference type="Pfam" id="PF00784">
    <property type="entry name" value="MyTH4"/>
    <property type="match status" value="1"/>
</dbReference>
<dbReference type="InterPro" id="IPR057096">
    <property type="entry name" value="KRIT1_FRMD8_FERM_C"/>
</dbReference>
<dbReference type="PANTHER" id="PTHR46049:SF3">
    <property type="entry name" value="MYOSIN VIIA"/>
    <property type="match status" value="1"/>
</dbReference>
<evidence type="ECO:0000313" key="3">
    <source>
        <dbReference type="EMBL" id="KXS20836.1"/>
    </source>
</evidence>
<evidence type="ECO:0008006" key="5">
    <source>
        <dbReference type="Google" id="ProtNLM"/>
    </source>
</evidence>
<dbReference type="InterPro" id="IPR038185">
    <property type="entry name" value="MyTH4_dom_sf"/>
</dbReference>
<dbReference type="InterPro" id="IPR000299">
    <property type="entry name" value="FERM_domain"/>
</dbReference>
<dbReference type="InterPro" id="IPR029071">
    <property type="entry name" value="Ubiquitin-like_domsf"/>
</dbReference>
<dbReference type="EMBL" id="KQ965734">
    <property type="protein sequence ID" value="KXS20836.1"/>
    <property type="molecule type" value="Genomic_DNA"/>
</dbReference>
<evidence type="ECO:0000259" key="2">
    <source>
        <dbReference type="PROSITE" id="PS51016"/>
    </source>
</evidence>
<dbReference type="PROSITE" id="PS50057">
    <property type="entry name" value="FERM_3"/>
    <property type="match status" value="1"/>
</dbReference>
<dbReference type="Proteomes" id="UP000070544">
    <property type="component" value="Unassembled WGS sequence"/>
</dbReference>
<gene>
    <name evidence="3" type="ORF">M427DRAFT_51790</name>
</gene>
<dbReference type="Pfam" id="PF24522">
    <property type="entry name" value="KRIT1_FRMD8_FERM_C"/>
    <property type="match status" value="1"/>
</dbReference>
<dbReference type="Gene3D" id="1.20.80.10">
    <property type="match status" value="1"/>
</dbReference>
<dbReference type="OrthoDB" id="2150217at2759"/>
<sequence length="401" mass="45471">MYMQLIKLTTENPEIDSPISISAWKLLCVAVGVVSPTGEFLDYLKAHIRRCMTDDPKAKKQRVGEQQYAKFAHKALLKTIATGNRKCPPSTDEIIFVTKLSNIRMRFHFADGTFRAMMVEASAIVGEIFEQLKEKCNLKGSKGFAVYETFGGLERAMDSREKIADIIFKWDNFARATQSREKLKFNFKKRLFLTEKESNDAEEELVRCQVMTDIRWNRFPLTEIEATTLVALQAQVEYGDYRPEAKVPYPEFLTRFLPDSFHIPGMDQVIANKHGMLQGRTAREAQKEFLRILKEWSLFGSTVFEVSQSYSSEMPTDCWLAVNATGIHILERQGKEALVSCPYDTIASYSPSQTSIMIVTESVTQGVKYVFSTIHAAAIGTLMKDYIEALLEANGGALRKE</sequence>
<proteinExistence type="predicted"/>
<dbReference type="AlphaFoldDB" id="A0A139AVS7"/>
<organism evidence="3 4">
    <name type="scientific">Gonapodya prolifera (strain JEL478)</name>
    <name type="common">Monoblepharis prolifera</name>
    <dbReference type="NCBI Taxonomy" id="1344416"/>
    <lineage>
        <taxon>Eukaryota</taxon>
        <taxon>Fungi</taxon>
        <taxon>Fungi incertae sedis</taxon>
        <taxon>Chytridiomycota</taxon>
        <taxon>Chytridiomycota incertae sedis</taxon>
        <taxon>Monoblepharidomycetes</taxon>
        <taxon>Monoblepharidales</taxon>
        <taxon>Gonapodyaceae</taxon>
        <taxon>Gonapodya</taxon>
    </lineage>
</organism>
<dbReference type="Gene3D" id="3.10.20.90">
    <property type="entry name" value="Phosphatidylinositol 3-kinase Catalytic Subunit, Chain A, domain 1"/>
    <property type="match status" value="1"/>
</dbReference>
<dbReference type="InterPro" id="IPR000857">
    <property type="entry name" value="MyTH4_dom"/>
</dbReference>
<keyword evidence="4" id="KW-1185">Reference proteome</keyword>
<name>A0A139AVS7_GONPJ</name>
<dbReference type="Pfam" id="PF00373">
    <property type="entry name" value="FERM_M"/>
    <property type="match status" value="1"/>
</dbReference>
<dbReference type="InterPro" id="IPR011993">
    <property type="entry name" value="PH-like_dom_sf"/>
</dbReference>
<dbReference type="InterPro" id="IPR051724">
    <property type="entry name" value="Actin_motor_Myosin"/>
</dbReference>
<dbReference type="GO" id="GO:0005856">
    <property type="term" value="C:cytoskeleton"/>
    <property type="evidence" value="ECO:0007669"/>
    <property type="project" value="InterPro"/>
</dbReference>
<dbReference type="SUPFAM" id="SSF50729">
    <property type="entry name" value="PH domain-like"/>
    <property type="match status" value="1"/>
</dbReference>
<dbReference type="Gene3D" id="1.25.40.530">
    <property type="entry name" value="MyTH4 domain"/>
    <property type="match status" value="1"/>
</dbReference>
<evidence type="ECO:0000313" key="4">
    <source>
        <dbReference type="Proteomes" id="UP000070544"/>
    </source>
</evidence>
<dbReference type="Pfam" id="PF21989">
    <property type="entry name" value="RA_2"/>
    <property type="match status" value="1"/>
</dbReference>
<dbReference type="InterPro" id="IPR019749">
    <property type="entry name" value="Band_41_domain"/>
</dbReference>
<dbReference type="CDD" id="cd14473">
    <property type="entry name" value="FERM_B-lobe"/>
    <property type="match status" value="1"/>
</dbReference>
<feature type="domain" description="FERM" evidence="1">
    <location>
        <begin position="103"/>
        <end position="394"/>
    </location>
</feature>
<accession>A0A139AVS7</accession>
<evidence type="ECO:0000259" key="1">
    <source>
        <dbReference type="PROSITE" id="PS50057"/>
    </source>
</evidence>